<feature type="binding site" evidence="9 11">
    <location>
        <position position="11"/>
    </location>
    <ligand>
        <name>substrate</name>
    </ligand>
</feature>
<dbReference type="InterPro" id="IPR047596">
    <property type="entry name" value="OMPdecase_bac"/>
</dbReference>
<evidence type="ECO:0000259" key="13">
    <source>
        <dbReference type="SMART" id="SM00934"/>
    </source>
</evidence>
<evidence type="ECO:0000256" key="11">
    <source>
        <dbReference type="PIRSR" id="PIRSR614732-2"/>
    </source>
</evidence>
<evidence type="ECO:0000256" key="5">
    <source>
        <dbReference type="ARBA" id="ARBA00022975"/>
    </source>
</evidence>
<dbReference type="GO" id="GO:0006207">
    <property type="term" value="P:'de novo' pyrimidine nucleobase biosynthetic process"/>
    <property type="evidence" value="ECO:0007669"/>
    <property type="project" value="InterPro"/>
</dbReference>
<evidence type="ECO:0000256" key="9">
    <source>
        <dbReference type="HAMAP-Rule" id="MF_01200"/>
    </source>
</evidence>
<feature type="active site" description="For OMPdecase activity" evidence="10">
    <location>
        <position position="61"/>
    </location>
</feature>
<dbReference type="GO" id="GO:0005829">
    <property type="term" value="C:cytosol"/>
    <property type="evidence" value="ECO:0007669"/>
    <property type="project" value="TreeGrafter"/>
</dbReference>
<feature type="binding site" evidence="9 11">
    <location>
        <position position="194"/>
    </location>
    <ligand>
        <name>substrate</name>
    </ligand>
</feature>
<feature type="binding site" evidence="9 11">
    <location>
        <position position="34"/>
    </location>
    <ligand>
        <name>substrate</name>
    </ligand>
</feature>
<comment type="pathway">
    <text evidence="2 9 12">Pyrimidine metabolism; UMP biosynthesis via de novo pathway; UMP from orotate: step 2/2.</text>
</comment>
<feature type="binding site" evidence="9">
    <location>
        <begin position="61"/>
        <end position="70"/>
    </location>
    <ligand>
        <name>substrate</name>
    </ligand>
</feature>
<gene>
    <name evidence="9 14" type="primary">pyrF</name>
    <name evidence="14" type="ORF">GTO87_04540</name>
</gene>
<dbReference type="PANTHER" id="PTHR32119">
    <property type="entry name" value="OROTIDINE 5'-PHOSPHATE DECARBOXYLASE"/>
    <property type="match status" value="1"/>
</dbReference>
<reference evidence="14 15" key="1">
    <citation type="submission" date="2020-01" db="EMBL/GenBank/DDBJ databases">
        <title>Complete and circular genome sequences of six lactobacillus isolates from horses.</title>
        <authorList>
            <person name="Hassan H.M."/>
        </authorList>
    </citation>
    <scope>NUCLEOTIDE SEQUENCE [LARGE SCALE GENOMIC DNA]</scope>
    <source>
        <strain evidence="14 15">1A</strain>
    </source>
</reference>
<dbReference type="InterPro" id="IPR001754">
    <property type="entry name" value="OMPdeCOase_dom"/>
</dbReference>
<feature type="binding site" evidence="9 11">
    <location>
        <position position="215"/>
    </location>
    <ligand>
        <name>substrate</name>
    </ligand>
</feature>
<dbReference type="HAMAP" id="MF_01200_B">
    <property type="entry name" value="OMPdecase_type1_B"/>
    <property type="match status" value="1"/>
</dbReference>
<proteinExistence type="inferred from homology"/>
<dbReference type="Gene3D" id="3.20.20.70">
    <property type="entry name" value="Aldolase class I"/>
    <property type="match status" value="1"/>
</dbReference>
<dbReference type="RefSeq" id="WP_180849654.1">
    <property type="nucleotide sequence ID" value="NZ_CP047418.1"/>
</dbReference>
<dbReference type="Proteomes" id="UP000510886">
    <property type="component" value="Chromosome"/>
</dbReference>
<sequence length="239" mass="26225">MKIERPIIALDFPNAETAYRFLDRFPKDEHLFVKIGMELFYSEGRAVVEHVIGRGHDVFLDLKCHDIPHTVANAMRVIGQMGVALTTLHASGGREMMLAAKEGLLDGAGGNNVPQLLAITQLTSTDENMVANEQLVRVNLQESVRNYARLAQSSGMDGVVCSAQEAAMIMEATAPEFMRITPGIRMVGNDHGDQKRVMTPDQAAAQHSSGIVVGRAITQAADPVAAYRQVMRLWRGERE</sequence>
<evidence type="ECO:0000256" key="1">
    <source>
        <dbReference type="ARBA" id="ARBA00002356"/>
    </source>
</evidence>
<evidence type="ECO:0000256" key="12">
    <source>
        <dbReference type="RuleBase" id="RU000512"/>
    </source>
</evidence>
<dbReference type="EMBL" id="CP047418">
    <property type="protein sequence ID" value="QLL77939.1"/>
    <property type="molecule type" value="Genomic_DNA"/>
</dbReference>
<name>A0A7H9EKN1_9LACO</name>
<organism evidence="14 15">
    <name type="scientific">Ligilactobacillus saerimneri</name>
    <dbReference type="NCBI Taxonomy" id="228229"/>
    <lineage>
        <taxon>Bacteria</taxon>
        <taxon>Bacillati</taxon>
        <taxon>Bacillota</taxon>
        <taxon>Bacilli</taxon>
        <taxon>Lactobacillales</taxon>
        <taxon>Lactobacillaceae</taxon>
        <taxon>Ligilactobacillus</taxon>
    </lineage>
</organism>
<feature type="domain" description="Orotidine 5'-phosphate decarboxylase" evidence="13">
    <location>
        <begin position="5"/>
        <end position="230"/>
    </location>
</feature>
<evidence type="ECO:0000256" key="4">
    <source>
        <dbReference type="ARBA" id="ARBA00022793"/>
    </source>
</evidence>
<keyword evidence="6 9" id="KW-0456">Lyase</keyword>
<feature type="binding site" evidence="9 11">
    <location>
        <position position="185"/>
    </location>
    <ligand>
        <name>substrate</name>
    </ligand>
</feature>
<protein>
    <recommendedName>
        <fullName evidence="9">Orotidine 5'-phosphate decarboxylase</fullName>
        <ecNumber evidence="9">4.1.1.23</ecNumber>
    </recommendedName>
    <alternativeName>
        <fullName evidence="9">OMP decarboxylase</fullName>
        <shortName evidence="9">OMPDCase</shortName>
        <shortName evidence="9">OMPdecase</shortName>
    </alternativeName>
</protein>
<dbReference type="FunFam" id="3.20.20.70:FF:000015">
    <property type="entry name" value="Orotidine 5'-phosphate decarboxylase"/>
    <property type="match status" value="1"/>
</dbReference>
<dbReference type="SMART" id="SM00934">
    <property type="entry name" value="OMPdecase"/>
    <property type="match status" value="1"/>
</dbReference>
<dbReference type="GO" id="GO:0044205">
    <property type="term" value="P:'de novo' UMP biosynthetic process"/>
    <property type="evidence" value="ECO:0007669"/>
    <property type="project" value="UniProtKB-UniRule"/>
</dbReference>
<evidence type="ECO:0000256" key="8">
    <source>
        <dbReference type="ARBA" id="ARBA00061012"/>
    </source>
</evidence>
<evidence type="ECO:0000256" key="2">
    <source>
        <dbReference type="ARBA" id="ARBA00004861"/>
    </source>
</evidence>
<dbReference type="CDD" id="cd04725">
    <property type="entry name" value="OMP_decarboxylase_like"/>
    <property type="match status" value="1"/>
</dbReference>
<evidence type="ECO:0000313" key="14">
    <source>
        <dbReference type="EMBL" id="QLL77939.1"/>
    </source>
</evidence>
<dbReference type="InterPro" id="IPR011060">
    <property type="entry name" value="RibuloseP-bd_barrel"/>
</dbReference>
<dbReference type="PANTHER" id="PTHR32119:SF2">
    <property type="entry name" value="OROTIDINE 5'-PHOSPHATE DECARBOXYLASE"/>
    <property type="match status" value="1"/>
</dbReference>
<evidence type="ECO:0000313" key="15">
    <source>
        <dbReference type="Proteomes" id="UP000510886"/>
    </source>
</evidence>
<feature type="binding site" evidence="9 11">
    <location>
        <position position="214"/>
    </location>
    <ligand>
        <name>substrate</name>
    </ligand>
</feature>
<accession>A0A7H9EKN1</accession>
<feature type="active site" description="For OMPdecase activity" evidence="10">
    <location>
        <position position="63"/>
    </location>
</feature>
<dbReference type="NCBIfam" id="NF001273">
    <property type="entry name" value="PRK00230.1"/>
    <property type="match status" value="1"/>
</dbReference>
<dbReference type="PROSITE" id="PS00156">
    <property type="entry name" value="OMPDECASE"/>
    <property type="match status" value="1"/>
</dbReference>
<dbReference type="UniPathway" id="UPA00070">
    <property type="reaction ID" value="UER00120"/>
</dbReference>
<comment type="function">
    <text evidence="1 9">Catalyzes the decarboxylation of orotidine 5'-monophosphate (OMP) to uridine 5'-monophosphate (UMP).</text>
</comment>
<evidence type="ECO:0000256" key="6">
    <source>
        <dbReference type="ARBA" id="ARBA00023239"/>
    </source>
</evidence>
<evidence type="ECO:0000256" key="10">
    <source>
        <dbReference type="PIRSR" id="PIRSR614732-1"/>
    </source>
</evidence>
<keyword evidence="4 9" id="KW-0210">Decarboxylase</keyword>
<dbReference type="EC" id="4.1.1.23" evidence="9"/>
<feature type="binding site" evidence="9 11">
    <location>
        <position position="123"/>
    </location>
    <ligand>
        <name>substrate</name>
    </ligand>
</feature>
<dbReference type="KEGG" id="lsw:GTO87_04540"/>
<keyword evidence="5 9" id="KW-0665">Pyrimidine biosynthesis</keyword>
<dbReference type="InterPro" id="IPR018089">
    <property type="entry name" value="OMPdecase_AS"/>
</dbReference>
<dbReference type="NCBIfam" id="TIGR01740">
    <property type="entry name" value="pyrF"/>
    <property type="match status" value="1"/>
</dbReference>
<dbReference type="Pfam" id="PF00215">
    <property type="entry name" value="OMPdecase"/>
    <property type="match status" value="1"/>
</dbReference>
<dbReference type="SUPFAM" id="SSF51366">
    <property type="entry name" value="Ribulose-phoshate binding barrel"/>
    <property type="match status" value="1"/>
</dbReference>
<dbReference type="InterPro" id="IPR014732">
    <property type="entry name" value="OMPdecase"/>
</dbReference>
<evidence type="ECO:0000256" key="7">
    <source>
        <dbReference type="ARBA" id="ARBA00049157"/>
    </source>
</evidence>
<evidence type="ECO:0000256" key="3">
    <source>
        <dbReference type="ARBA" id="ARBA00011738"/>
    </source>
</evidence>
<feature type="active site" description="Proton donor" evidence="9">
    <location>
        <position position="63"/>
    </location>
</feature>
<comment type="similarity">
    <text evidence="8 9">Belongs to the OMP decarboxylase family. Type 1 subfamily.</text>
</comment>
<dbReference type="InterPro" id="IPR013785">
    <property type="entry name" value="Aldolase_TIM"/>
</dbReference>
<comment type="subunit">
    <text evidence="3 9">Homodimer.</text>
</comment>
<dbReference type="GO" id="GO:0004590">
    <property type="term" value="F:orotidine-5'-phosphate decarboxylase activity"/>
    <property type="evidence" value="ECO:0007669"/>
    <property type="project" value="UniProtKB-UniRule"/>
</dbReference>
<dbReference type="AlphaFoldDB" id="A0A7H9EKN1"/>
<comment type="catalytic activity">
    <reaction evidence="7 9 12">
        <text>orotidine 5'-phosphate + H(+) = UMP + CO2</text>
        <dbReference type="Rhea" id="RHEA:11596"/>
        <dbReference type="ChEBI" id="CHEBI:15378"/>
        <dbReference type="ChEBI" id="CHEBI:16526"/>
        <dbReference type="ChEBI" id="CHEBI:57538"/>
        <dbReference type="ChEBI" id="CHEBI:57865"/>
        <dbReference type="EC" id="4.1.1.23"/>
    </reaction>
</comment>
<feature type="active site" description="For OMPdecase activity" evidence="10">
    <location>
        <position position="66"/>
    </location>
</feature>